<dbReference type="GO" id="GO:0030976">
    <property type="term" value="F:thiamine pyrophosphate binding"/>
    <property type="evidence" value="ECO:0007669"/>
    <property type="project" value="InterPro"/>
</dbReference>
<accession>X1CYI2</accession>
<dbReference type="InterPro" id="IPR029061">
    <property type="entry name" value="THDP-binding"/>
</dbReference>
<comment type="caution">
    <text evidence="4">The sequence shown here is derived from an EMBL/GenBank/DDBJ whole genome shotgun (WGS) entry which is preliminary data.</text>
</comment>
<dbReference type="AlphaFoldDB" id="X1CYI2"/>
<dbReference type="GO" id="GO:0016831">
    <property type="term" value="F:carboxy-lyase activity"/>
    <property type="evidence" value="ECO:0007669"/>
    <property type="project" value="UniProtKB-KW"/>
</dbReference>
<evidence type="ECO:0000256" key="1">
    <source>
        <dbReference type="ARBA" id="ARBA00022793"/>
    </source>
</evidence>
<dbReference type="InterPro" id="IPR051818">
    <property type="entry name" value="TPP_dependent_decarboxylase"/>
</dbReference>
<gene>
    <name evidence="4" type="ORF">S01H4_25062</name>
</gene>
<organism evidence="4">
    <name type="scientific">marine sediment metagenome</name>
    <dbReference type="NCBI Taxonomy" id="412755"/>
    <lineage>
        <taxon>unclassified sequences</taxon>
        <taxon>metagenomes</taxon>
        <taxon>ecological metagenomes</taxon>
    </lineage>
</organism>
<reference evidence="4" key="1">
    <citation type="journal article" date="2014" name="Front. Microbiol.">
        <title>High frequency of phylogenetically diverse reductive dehalogenase-homologous genes in deep subseafloor sedimentary metagenomes.</title>
        <authorList>
            <person name="Kawai M."/>
            <person name="Futagami T."/>
            <person name="Toyoda A."/>
            <person name="Takaki Y."/>
            <person name="Nishi S."/>
            <person name="Hori S."/>
            <person name="Arai W."/>
            <person name="Tsubouchi T."/>
            <person name="Morono Y."/>
            <person name="Uchiyama I."/>
            <person name="Ito T."/>
            <person name="Fujiyama A."/>
            <person name="Inagaki F."/>
            <person name="Takami H."/>
        </authorList>
    </citation>
    <scope>NUCLEOTIDE SEQUENCE</scope>
    <source>
        <strain evidence="4">Expedition CK06-06</strain>
    </source>
</reference>
<evidence type="ECO:0000256" key="2">
    <source>
        <dbReference type="ARBA" id="ARBA00023239"/>
    </source>
</evidence>
<name>X1CYI2_9ZZZZ</name>
<dbReference type="Pfam" id="PF02775">
    <property type="entry name" value="TPP_enzyme_C"/>
    <property type="match status" value="1"/>
</dbReference>
<dbReference type="EMBL" id="BART01011873">
    <property type="protein sequence ID" value="GAG89301.1"/>
    <property type="molecule type" value="Genomic_DNA"/>
</dbReference>
<proteinExistence type="predicted"/>
<dbReference type="SUPFAM" id="SSF52518">
    <property type="entry name" value="Thiamin diphosphate-binding fold (THDP-binding)"/>
    <property type="match status" value="1"/>
</dbReference>
<dbReference type="InterPro" id="IPR011766">
    <property type="entry name" value="TPP_enzyme_TPP-bd"/>
</dbReference>
<sequence length="147" mass="16478">MNTDKRVFSFVGDGEFLLGLNSAVQAAVSKCLNLFCVILDNGCYQSAGGHPTIFRETRSMRGCLLDFGFSMYDFTDHLKNKMRIKDARSVINNMRGPAAIIIRVNKGIKKDLVDIEYSKKELKHRLMGFVSKRELGTSLFIPPLGVL</sequence>
<dbReference type="Gene3D" id="3.40.50.970">
    <property type="match status" value="1"/>
</dbReference>
<protein>
    <recommendedName>
        <fullName evidence="3">Thiamine pyrophosphate enzyme TPP-binding domain-containing protein</fullName>
    </recommendedName>
</protein>
<evidence type="ECO:0000313" key="4">
    <source>
        <dbReference type="EMBL" id="GAG89301.1"/>
    </source>
</evidence>
<dbReference type="PANTHER" id="PTHR42818">
    <property type="entry name" value="SULFOPYRUVATE DECARBOXYLASE SUBUNIT ALPHA"/>
    <property type="match status" value="1"/>
</dbReference>
<keyword evidence="1" id="KW-0210">Decarboxylase</keyword>
<keyword evidence="2" id="KW-0456">Lyase</keyword>
<evidence type="ECO:0000259" key="3">
    <source>
        <dbReference type="Pfam" id="PF02775"/>
    </source>
</evidence>
<feature type="domain" description="Thiamine pyrophosphate enzyme TPP-binding" evidence="3">
    <location>
        <begin position="3"/>
        <end position="61"/>
    </location>
</feature>
<dbReference type="PANTHER" id="PTHR42818:SF1">
    <property type="entry name" value="SULFOPYRUVATE DECARBOXYLASE"/>
    <property type="match status" value="1"/>
</dbReference>